<feature type="domain" description="HTH cro/C1-type" evidence="1">
    <location>
        <begin position="8"/>
        <end position="62"/>
    </location>
</feature>
<dbReference type="SUPFAM" id="SSF47413">
    <property type="entry name" value="lambda repressor-like DNA-binding domains"/>
    <property type="match status" value="1"/>
</dbReference>
<comment type="caution">
    <text evidence="2">The sequence shown here is derived from an EMBL/GenBank/DDBJ whole genome shotgun (WGS) entry which is preliminary data.</text>
</comment>
<gene>
    <name evidence="2" type="ORF">ACFQ41_06005</name>
</gene>
<proteinExistence type="predicted"/>
<dbReference type="RefSeq" id="WP_204118531.1">
    <property type="nucleotide sequence ID" value="NZ_BOLV01000005.1"/>
</dbReference>
<keyword evidence="3" id="KW-1185">Reference proteome</keyword>
<dbReference type="EMBL" id="JBHTOA010000025">
    <property type="protein sequence ID" value="MFD1398858.1"/>
    <property type="molecule type" value="Genomic_DNA"/>
</dbReference>
<evidence type="ECO:0000313" key="2">
    <source>
        <dbReference type="EMBL" id="MFD1398858.1"/>
    </source>
</evidence>
<accession>A0ABW4BH54</accession>
<evidence type="ECO:0000313" key="3">
    <source>
        <dbReference type="Proteomes" id="UP001597199"/>
    </source>
</evidence>
<organism evidence="2 3">
    <name type="scientific">Lacticaseibacillus suilingensis</name>
    <dbReference type="NCBI Taxonomy" id="2799577"/>
    <lineage>
        <taxon>Bacteria</taxon>
        <taxon>Bacillati</taxon>
        <taxon>Bacillota</taxon>
        <taxon>Bacilli</taxon>
        <taxon>Lactobacillales</taxon>
        <taxon>Lactobacillaceae</taxon>
        <taxon>Lacticaseibacillus</taxon>
    </lineage>
</organism>
<sequence>MAGKIGPYLRRLRLNQGLSQRELYQDLLSERQAIRFEAGRNDIQAERLFTVLARMALPITTLITLMPASNRDPVLQSGLTKLNQWPDATLTSEENRALTTYVTGQSPLTLADIQTVTPLLGRFDDALSKRLYQSTWRHLQAHQTEPEYSALASSFCIGALYYALFHADLTMAQVYLERWLNALPQTIEQQIQRNFFVALIKALPAGAEACYQATATIIHGLREIGVAAMADALVDNRRHILSAFGLHLTWRRDELGALARSTQRHQSTVVIANFPGLAAALGGQPLADFRTIIE</sequence>
<evidence type="ECO:0000259" key="1">
    <source>
        <dbReference type="SMART" id="SM00530"/>
    </source>
</evidence>
<dbReference type="InterPro" id="IPR010982">
    <property type="entry name" value="Lambda_DNA-bd_dom_sf"/>
</dbReference>
<name>A0ABW4BH54_9LACO</name>
<dbReference type="SMART" id="SM00530">
    <property type="entry name" value="HTH_XRE"/>
    <property type="match status" value="1"/>
</dbReference>
<dbReference type="Gene3D" id="1.10.260.40">
    <property type="entry name" value="lambda repressor-like DNA-binding domains"/>
    <property type="match status" value="1"/>
</dbReference>
<dbReference type="InterPro" id="IPR001387">
    <property type="entry name" value="Cro/C1-type_HTH"/>
</dbReference>
<reference evidence="3" key="1">
    <citation type="journal article" date="2019" name="Int. J. Syst. Evol. Microbiol.">
        <title>The Global Catalogue of Microorganisms (GCM) 10K type strain sequencing project: providing services to taxonomists for standard genome sequencing and annotation.</title>
        <authorList>
            <consortium name="The Broad Institute Genomics Platform"/>
            <consortium name="The Broad Institute Genome Sequencing Center for Infectious Disease"/>
            <person name="Wu L."/>
            <person name="Ma J."/>
        </authorList>
    </citation>
    <scope>NUCLEOTIDE SEQUENCE [LARGE SCALE GENOMIC DNA]</scope>
    <source>
        <strain evidence="3">CCM 9110</strain>
    </source>
</reference>
<protein>
    <submittedName>
        <fullName evidence="2">Helix-turn-helix domain-containing protein</fullName>
    </submittedName>
</protein>
<dbReference type="CDD" id="cd00093">
    <property type="entry name" value="HTH_XRE"/>
    <property type="match status" value="1"/>
</dbReference>
<dbReference type="Proteomes" id="UP001597199">
    <property type="component" value="Unassembled WGS sequence"/>
</dbReference>